<dbReference type="Proteomes" id="UP000663848">
    <property type="component" value="Unassembled WGS sequence"/>
</dbReference>
<evidence type="ECO:0000313" key="2">
    <source>
        <dbReference type="Proteomes" id="UP000663848"/>
    </source>
</evidence>
<dbReference type="AlphaFoldDB" id="A0A822ATL3"/>
<name>A0A822ATL3_9BILA</name>
<reference evidence="1" key="1">
    <citation type="submission" date="2021-02" db="EMBL/GenBank/DDBJ databases">
        <authorList>
            <person name="Nowell W R."/>
        </authorList>
    </citation>
    <scope>NUCLEOTIDE SEQUENCE</scope>
</reference>
<organism evidence="1 2">
    <name type="scientific">Rotaria socialis</name>
    <dbReference type="NCBI Taxonomy" id="392032"/>
    <lineage>
        <taxon>Eukaryota</taxon>
        <taxon>Metazoa</taxon>
        <taxon>Spiralia</taxon>
        <taxon>Gnathifera</taxon>
        <taxon>Rotifera</taxon>
        <taxon>Eurotatoria</taxon>
        <taxon>Bdelloidea</taxon>
        <taxon>Philodinida</taxon>
        <taxon>Philodinidae</taxon>
        <taxon>Rotaria</taxon>
    </lineage>
</organism>
<feature type="non-terminal residue" evidence="1">
    <location>
        <position position="1"/>
    </location>
</feature>
<protein>
    <submittedName>
        <fullName evidence="1">Uncharacterized protein</fullName>
    </submittedName>
</protein>
<sequence length="151" mass="17079">MTVSSWAKSLDPLHSTLSTTVRAKMLHYAIYDCFTTTYLARPVLAFWTFQQVKNTHILDLFQASTSPSSTSSLSSSHHDNNDIINTNINPQFFKNVIDNDLEFISEDSDDDIAINQCRTMPVNNALYEQISDDEIDFNHLVKPNEFGCAPV</sequence>
<gene>
    <name evidence="1" type="ORF">QYT958_LOCUS39503</name>
</gene>
<proteinExistence type="predicted"/>
<dbReference type="EMBL" id="CAJOBR010037114">
    <property type="protein sequence ID" value="CAF5015862.1"/>
    <property type="molecule type" value="Genomic_DNA"/>
</dbReference>
<accession>A0A822ATL3</accession>
<feature type="non-terminal residue" evidence="1">
    <location>
        <position position="151"/>
    </location>
</feature>
<evidence type="ECO:0000313" key="1">
    <source>
        <dbReference type="EMBL" id="CAF5015862.1"/>
    </source>
</evidence>
<comment type="caution">
    <text evidence="1">The sequence shown here is derived from an EMBL/GenBank/DDBJ whole genome shotgun (WGS) entry which is preliminary data.</text>
</comment>